<dbReference type="EMBL" id="CP027754">
    <property type="protein sequence ID" value="AZE55579.1"/>
    <property type="molecule type" value="Genomic_DNA"/>
</dbReference>
<evidence type="ECO:0000313" key="2">
    <source>
        <dbReference type="Proteomes" id="UP000268696"/>
    </source>
</evidence>
<name>A0A3G7UAN1_9PSED</name>
<gene>
    <name evidence="1" type="ORF">C4K03_3426</name>
</gene>
<dbReference type="AlphaFoldDB" id="A0A3G7UAN1"/>
<reference evidence="1 2" key="1">
    <citation type="submission" date="2018-03" db="EMBL/GenBank/DDBJ databases">
        <title>Diversity of phytobeneficial traits revealed by whole-genome analysis of worldwide-isolated phenazine-producing Pseudomonas spp.</title>
        <authorList>
            <person name="Biessy A."/>
            <person name="Novinscak A."/>
            <person name="Blom J."/>
            <person name="Leger G."/>
            <person name="Thomashow L.S."/>
            <person name="Cazorla F.M."/>
            <person name="Josic D."/>
            <person name="Filion M."/>
        </authorList>
    </citation>
    <scope>NUCLEOTIDE SEQUENCE [LARGE SCALE GENOMIC DNA]</scope>
    <source>
        <strain evidence="1 2">30B</strain>
    </source>
</reference>
<dbReference type="Proteomes" id="UP000268696">
    <property type="component" value="Chromosome"/>
</dbReference>
<protein>
    <submittedName>
        <fullName evidence="1">Uncharacterized protein</fullName>
    </submittedName>
</protein>
<evidence type="ECO:0000313" key="1">
    <source>
        <dbReference type="EMBL" id="AZE55579.1"/>
    </source>
</evidence>
<sequence length="38" mass="4347">MALDVRQGLGQILAQILNPHQHNFELILRSMWEGACSR</sequence>
<organism evidence="1 2">
    <name type="scientific">Pseudomonas synxantha</name>
    <dbReference type="NCBI Taxonomy" id="47883"/>
    <lineage>
        <taxon>Bacteria</taxon>
        <taxon>Pseudomonadati</taxon>
        <taxon>Pseudomonadota</taxon>
        <taxon>Gammaproteobacteria</taxon>
        <taxon>Pseudomonadales</taxon>
        <taxon>Pseudomonadaceae</taxon>
        <taxon>Pseudomonas</taxon>
    </lineage>
</organism>
<proteinExistence type="predicted"/>
<accession>A0A3G7UAN1</accession>